<gene>
    <name evidence="2" type="ORF">GGR28_000182</name>
</gene>
<dbReference type="SMART" id="SM00850">
    <property type="entry name" value="LytTR"/>
    <property type="match status" value="1"/>
</dbReference>
<keyword evidence="3" id="KW-1185">Reference proteome</keyword>
<dbReference type="Pfam" id="PF04397">
    <property type="entry name" value="LytTR"/>
    <property type="match status" value="1"/>
</dbReference>
<proteinExistence type="predicted"/>
<dbReference type="PANTHER" id="PTHR37299">
    <property type="entry name" value="TRANSCRIPTIONAL REGULATOR-RELATED"/>
    <property type="match status" value="1"/>
</dbReference>
<organism evidence="2 3">
    <name type="scientific">Neolewinella aquimaris</name>
    <dbReference type="NCBI Taxonomy" id="1835722"/>
    <lineage>
        <taxon>Bacteria</taxon>
        <taxon>Pseudomonadati</taxon>
        <taxon>Bacteroidota</taxon>
        <taxon>Saprospiria</taxon>
        <taxon>Saprospirales</taxon>
        <taxon>Lewinellaceae</taxon>
        <taxon>Neolewinella</taxon>
    </lineage>
</organism>
<protein>
    <submittedName>
        <fullName evidence="2">DNA-binding LytR/AlgR family response regulator</fullName>
    </submittedName>
</protein>
<name>A0A840DX52_9BACT</name>
<evidence type="ECO:0000259" key="1">
    <source>
        <dbReference type="PROSITE" id="PS50930"/>
    </source>
</evidence>
<reference evidence="2 3" key="1">
    <citation type="submission" date="2020-08" db="EMBL/GenBank/DDBJ databases">
        <title>Genomic Encyclopedia of Type Strains, Phase IV (KMG-IV): sequencing the most valuable type-strain genomes for metagenomic binning, comparative biology and taxonomic classification.</title>
        <authorList>
            <person name="Goeker M."/>
        </authorList>
    </citation>
    <scope>NUCLEOTIDE SEQUENCE [LARGE SCALE GENOMIC DNA]</scope>
    <source>
        <strain evidence="2 3">DSM 105137</strain>
    </source>
</reference>
<dbReference type="Gene3D" id="2.40.50.1020">
    <property type="entry name" value="LytTr DNA-binding domain"/>
    <property type="match status" value="1"/>
</dbReference>
<evidence type="ECO:0000313" key="3">
    <source>
        <dbReference type="Proteomes" id="UP000576209"/>
    </source>
</evidence>
<comment type="caution">
    <text evidence="2">The sequence shown here is derived from an EMBL/GenBank/DDBJ whole genome shotgun (WGS) entry which is preliminary data.</text>
</comment>
<keyword evidence="2" id="KW-0238">DNA-binding</keyword>
<accession>A0A840DX52</accession>
<dbReference type="GO" id="GO:0000156">
    <property type="term" value="F:phosphorelay response regulator activity"/>
    <property type="evidence" value="ECO:0007669"/>
    <property type="project" value="InterPro"/>
</dbReference>
<dbReference type="AlphaFoldDB" id="A0A840DX52"/>
<dbReference type="EMBL" id="JACIFF010000001">
    <property type="protein sequence ID" value="MBB4077581.1"/>
    <property type="molecule type" value="Genomic_DNA"/>
</dbReference>
<dbReference type="PROSITE" id="PS50930">
    <property type="entry name" value="HTH_LYTTR"/>
    <property type="match status" value="1"/>
</dbReference>
<dbReference type="Proteomes" id="UP000576209">
    <property type="component" value="Unassembled WGS sequence"/>
</dbReference>
<dbReference type="RefSeq" id="WP_183493839.1">
    <property type="nucleotide sequence ID" value="NZ_JACIFF010000001.1"/>
</dbReference>
<feature type="domain" description="HTH LytTR-type" evidence="1">
    <location>
        <begin position="12"/>
        <end position="112"/>
    </location>
</feature>
<dbReference type="InterPro" id="IPR046947">
    <property type="entry name" value="LytR-like"/>
</dbReference>
<dbReference type="InterPro" id="IPR007492">
    <property type="entry name" value="LytTR_DNA-bd_dom"/>
</dbReference>
<sequence length="113" mass="12977">MNSFNSQPMDHLFLREGTTYIKIPLTDIHYIQADGNYAYIQTRDKRFAVKRSLATIAEELEAGDFVRASRGLLVNFTQVNRISFADGVIELDDHQLKMGKAYHADIKSRMPRL</sequence>
<evidence type="ECO:0000313" key="2">
    <source>
        <dbReference type="EMBL" id="MBB4077581.1"/>
    </source>
</evidence>
<dbReference type="GO" id="GO:0003677">
    <property type="term" value="F:DNA binding"/>
    <property type="evidence" value="ECO:0007669"/>
    <property type="project" value="UniProtKB-KW"/>
</dbReference>
<dbReference type="PANTHER" id="PTHR37299:SF1">
    <property type="entry name" value="STAGE 0 SPORULATION PROTEIN A HOMOLOG"/>
    <property type="match status" value="1"/>
</dbReference>